<keyword evidence="3" id="KW-0862">Zinc</keyword>
<dbReference type="SMART" id="SM00717">
    <property type="entry name" value="SANT"/>
    <property type="match status" value="1"/>
</dbReference>
<dbReference type="InterPro" id="IPR017884">
    <property type="entry name" value="SANT_dom"/>
</dbReference>
<organism evidence="10 11">
    <name type="scientific">Nannochloropsis gaditana</name>
    <dbReference type="NCBI Taxonomy" id="72520"/>
    <lineage>
        <taxon>Eukaryota</taxon>
        <taxon>Sar</taxon>
        <taxon>Stramenopiles</taxon>
        <taxon>Ochrophyta</taxon>
        <taxon>Eustigmatophyceae</taxon>
        <taxon>Eustigmatales</taxon>
        <taxon>Monodopsidaceae</taxon>
        <taxon>Nannochloropsis</taxon>
    </lineage>
</organism>
<sequence length="655" mass="70258">MAADGAEAATIILRSLPGRERTSLIPSPTRKRKGTHSSTRVPYTGTASFPSSSSPSSPSSSPSTAVAASFSSSSSQGSDQSVISSSRSASGSCTSCSSGSGGEEEEEHQGDASFPPHHETRAGPTVPRATQPNACIPSGTSRSRKSTSVPMEAPTMEAQGLARVEVKEEHRNGSTDGEARDNGGVRVRSVRRSQTRGMLEGTGEVLVKDGNNGRGEGGGDGGGRVPEGGEEGDGLPSIPAPAKAPREGAMYQVEEGKIPPVRPWARLAPADVAAVAKAGLAWSPEDVDPGQARALASALAALRDRDGRLEADDKQGDGVGKGKAKAEESGLRGEAMELGWMVLRATGNVVRAVETAVDANRRMAWSQEEEALFVEGMNEYDKNFVQIKALLPKRSVQDVVAHFYEWKQRADYRAWKADRPLQYLEHAIPDYHADVCDMCERPGDLLCCDTCNLAFHMKCLGFRDEDVPEDFSCSQCQAQYLTTSERERAKRWVESKVRKVQTLREKEMQRLSGAPAGYIGRRRTKGTREGGREGGRRGGQKREESSLKSGTHSRKPGSPSLRDLRGLYLTQRARVNGAGSASVRTVLPRLSRQPPARALALASSPPPRQPHCLPLPSPSFHPPHASCPPPRNLLVPFVNPWAPAPPGLEKADAFD</sequence>
<dbReference type="PROSITE" id="PS01359">
    <property type="entry name" value="ZF_PHD_1"/>
    <property type="match status" value="1"/>
</dbReference>
<dbReference type="PANTHER" id="PTHR24102:SF28">
    <property type="entry name" value="PHD-TYPE DOMAIN-CONTAINING PROTEIN"/>
    <property type="match status" value="1"/>
</dbReference>
<reference evidence="10 11" key="1">
    <citation type="journal article" date="2014" name="Mol. Plant">
        <title>Chromosome Scale Genome Assembly and Transcriptome Profiling of Nannochloropsis gaditana in Nitrogen Depletion.</title>
        <authorList>
            <person name="Corteggiani Carpinelli E."/>
            <person name="Telatin A."/>
            <person name="Vitulo N."/>
            <person name="Forcato C."/>
            <person name="D'Angelo M."/>
            <person name="Schiavon R."/>
            <person name="Vezzi A."/>
            <person name="Giacometti G.M."/>
            <person name="Morosinotto T."/>
            <person name="Valle G."/>
        </authorList>
    </citation>
    <scope>NUCLEOTIDE SEQUENCE [LARGE SCALE GENOMIC DNA]</scope>
    <source>
        <strain evidence="10 11">B-31</strain>
    </source>
</reference>
<keyword evidence="5" id="KW-0539">Nucleus</keyword>
<feature type="compositionally biased region" description="Basic and acidic residues" evidence="7">
    <location>
        <begin position="526"/>
        <end position="546"/>
    </location>
</feature>
<dbReference type="GO" id="GO:0008270">
    <property type="term" value="F:zinc ion binding"/>
    <property type="evidence" value="ECO:0007669"/>
    <property type="project" value="UniProtKB-KW"/>
</dbReference>
<evidence type="ECO:0000256" key="5">
    <source>
        <dbReference type="ARBA" id="ARBA00023242"/>
    </source>
</evidence>
<protein>
    <submittedName>
        <fullName evidence="10">Nucleosome-remodeling factor subunit, putative</fullName>
    </submittedName>
</protein>
<dbReference type="Gene3D" id="1.10.10.60">
    <property type="entry name" value="Homeodomain-like"/>
    <property type="match status" value="1"/>
</dbReference>
<dbReference type="PROSITE" id="PS51293">
    <property type="entry name" value="SANT"/>
    <property type="match status" value="1"/>
</dbReference>
<evidence type="ECO:0000313" key="11">
    <source>
        <dbReference type="Proteomes" id="UP000019335"/>
    </source>
</evidence>
<feature type="region of interest" description="Disordered" evidence="7">
    <location>
        <begin position="1"/>
        <end position="246"/>
    </location>
</feature>
<dbReference type="FunFam" id="1.10.10.60:FF:000012">
    <property type="entry name" value="Metastasis-associated 1 family, member 3"/>
    <property type="match status" value="1"/>
</dbReference>
<comment type="caution">
    <text evidence="10">The sequence shown here is derived from an EMBL/GenBank/DDBJ whole genome shotgun (WGS) entry which is preliminary data.</text>
</comment>
<evidence type="ECO:0000256" key="3">
    <source>
        <dbReference type="ARBA" id="ARBA00022833"/>
    </source>
</evidence>
<keyword evidence="11" id="KW-1185">Reference proteome</keyword>
<dbReference type="InterPro" id="IPR009057">
    <property type="entry name" value="Homeodomain-like_sf"/>
</dbReference>
<dbReference type="Pfam" id="PF13831">
    <property type="entry name" value="PHD_2"/>
    <property type="match status" value="1"/>
</dbReference>
<evidence type="ECO:0000256" key="6">
    <source>
        <dbReference type="PROSITE-ProRule" id="PRU00146"/>
    </source>
</evidence>
<proteinExistence type="predicted"/>
<dbReference type="InterPro" id="IPR019787">
    <property type="entry name" value="Znf_PHD-finger"/>
</dbReference>
<evidence type="ECO:0000256" key="7">
    <source>
        <dbReference type="SAM" id="MobiDB-lite"/>
    </source>
</evidence>
<feature type="domain" description="PHD-type" evidence="8">
    <location>
        <begin position="433"/>
        <end position="479"/>
    </location>
</feature>
<evidence type="ECO:0000256" key="2">
    <source>
        <dbReference type="ARBA" id="ARBA00022771"/>
    </source>
</evidence>
<dbReference type="InterPro" id="IPR019786">
    <property type="entry name" value="Zinc_finger_PHD-type_CS"/>
</dbReference>
<evidence type="ECO:0000256" key="1">
    <source>
        <dbReference type="ARBA" id="ARBA00022723"/>
    </source>
</evidence>
<evidence type="ECO:0000256" key="4">
    <source>
        <dbReference type="ARBA" id="ARBA00023125"/>
    </source>
</evidence>
<feature type="compositionally biased region" description="Low complexity" evidence="7">
    <location>
        <begin position="47"/>
        <end position="98"/>
    </location>
</feature>
<feature type="compositionally biased region" description="Gly residues" evidence="7">
    <location>
        <begin position="212"/>
        <end position="226"/>
    </location>
</feature>
<dbReference type="GO" id="GO:0005634">
    <property type="term" value="C:nucleus"/>
    <property type="evidence" value="ECO:0007669"/>
    <property type="project" value="UniProtKB-ARBA"/>
</dbReference>
<accession>W7TMX5</accession>
<dbReference type="InterPro" id="IPR001965">
    <property type="entry name" value="Znf_PHD"/>
</dbReference>
<dbReference type="GO" id="GO:0003677">
    <property type="term" value="F:DNA binding"/>
    <property type="evidence" value="ECO:0007669"/>
    <property type="project" value="UniProtKB-KW"/>
</dbReference>
<dbReference type="OrthoDB" id="336088at2759"/>
<dbReference type="AlphaFoldDB" id="W7TMX5"/>
<keyword evidence="2 6" id="KW-0863">Zinc-finger</keyword>
<keyword evidence="4" id="KW-0238">DNA-binding</keyword>
<evidence type="ECO:0000313" key="10">
    <source>
        <dbReference type="EMBL" id="EWM22064.1"/>
    </source>
</evidence>
<feature type="compositionally biased region" description="Polar residues" evidence="7">
    <location>
        <begin position="128"/>
        <end position="149"/>
    </location>
</feature>
<dbReference type="InterPro" id="IPR001005">
    <property type="entry name" value="SANT/Myb"/>
</dbReference>
<dbReference type="InterPro" id="IPR011011">
    <property type="entry name" value="Znf_FYVE_PHD"/>
</dbReference>
<name>W7TMX5_9STRA</name>
<dbReference type="PANTHER" id="PTHR24102">
    <property type="entry name" value="PHD FINGER PROTEIN"/>
    <property type="match status" value="1"/>
</dbReference>
<feature type="compositionally biased region" description="Basic and acidic residues" evidence="7">
    <location>
        <begin position="307"/>
        <end position="316"/>
    </location>
</feature>
<dbReference type="InterPro" id="IPR013083">
    <property type="entry name" value="Znf_RING/FYVE/PHD"/>
</dbReference>
<feature type="region of interest" description="Disordered" evidence="7">
    <location>
        <begin position="307"/>
        <end position="328"/>
    </location>
</feature>
<dbReference type="PROSITE" id="PS50016">
    <property type="entry name" value="ZF_PHD_2"/>
    <property type="match status" value="1"/>
</dbReference>
<dbReference type="Pfam" id="PF00249">
    <property type="entry name" value="Myb_DNA-binding"/>
    <property type="match status" value="1"/>
</dbReference>
<dbReference type="SUPFAM" id="SSF57903">
    <property type="entry name" value="FYVE/PHD zinc finger"/>
    <property type="match status" value="1"/>
</dbReference>
<dbReference type="SMART" id="SM00249">
    <property type="entry name" value="PHD"/>
    <property type="match status" value="1"/>
</dbReference>
<gene>
    <name evidence="10" type="ORF">Naga_100244g3</name>
</gene>
<feature type="domain" description="SANT" evidence="9">
    <location>
        <begin position="360"/>
        <end position="411"/>
    </location>
</feature>
<dbReference type="EMBL" id="AZIL01002281">
    <property type="protein sequence ID" value="EWM22064.1"/>
    <property type="molecule type" value="Genomic_DNA"/>
</dbReference>
<evidence type="ECO:0000259" key="9">
    <source>
        <dbReference type="PROSITE" id="PS51293"/>
    </source>
</evidence>
<dbReference type="Gene3D" id="3.30.40.10">
    <property type="entry name" value="Zinc/RING finger domain, C3HC4 (zinc finger)"/>
    <property type="match status" value="1"/>
</dbReference>
<feature type="region of interest" description="Disordered" evidence="7">
    <location>
        <begin position="504"/>
        <end position="563"/>
    </location>
</feature>
<dbReference type="Proteomes" id="UP000019335">
    <property type="component" value="Unassembled WGS sequence"/>
</dbReference>
<evidence type="ECO:0000259" key="8">
    <source>
        <dbReference type="PROSITE" id="PS50016"/>
    </source>
</evidence>
<keyword evidence="1" id="KW-0479">Metal-binding</keyword>
<dbReference type="SUPFAM" id="SSF46689">
    <property type="entry name" value="Homeodomain-like"/>
    <property type="match status" value="1"/>
</dbReference>
<feature type="compositionally biased region" description="Basic and acidic residues" evidence="7">
    <location>
        <begin position="164"/>
        <end position="183"/>
    </location>
</feature>